<keyword evidence="1" id="KW-0472">Membrane</keyword>
<dbReference type="EMBL" id="CAXJRC010000022">
    <property type="protein sequence ID" value="CAL2106767.1"/>
    <property type="molecule type" value="Genomic_DNA"/>
</dbReference>
<evidence type="ECO:0000313" key="3">
    <source>
        <dbReference type="Proteomes" id="UP001497602"/>
    </source>
</evidence>
<organism evidence="2 3">
    <name type="scientific">Tenacibaculum vairaonense</name>
    <dbReference type="NCBI Taxonomy" id="3137860"/>
    <lineage>
        <taxon>Bacteria</taxon>
        <taxon>Pseudomonadati</taxon>
        <taxon>Bacteroidota</taxon>
        <taxon>Flavobacteriia</taxon>
        <taxon>Flavobacteriales</taxon>
        <taxon>Flavobacteriaceae</taxon>
        <taxon>Tenacibaculum</taxon>
    </lineage>
</organism>
<accession>A0ABM9PM64</accession>
<evidence type="ECO:0000313" key="2">
    <source>
        <dbReference type="EMBL" id="CAL2106767.1"/>
    </source>
</evidence>
<sequence length="126" mass="14166">MSKQNDNFNHRKTLDVNLEKKHTTDLGLKVPEDYFAKSKQSILAQTIAEEKKGKVINLSKTFYIWSAVAVVALLFTLAVFNPFEKSDAIVEGDILIASLIEEDSEADALLDAYVNDELLTEEVFLE</sequence>
<keyword evidence="1" id="KW-1133">Transmembrane helix</keyword>
<evidence type="ECO:0008006" key="4">
    <source>
        <dbReference type="Google" id="ProtNLM"/>
    </source>
</evidence>
<reference evidence="2 3" key="1">
    <citation type="submission" date="2024-05" db="EMBL/GenBank/DDBJ databases">
        <authorList>
            <person name="Duchaud E."/>
        </authorList>
    </citation>
    <scope>NUCLEOTIDE SEQUENCE [LARGE SCALE GENOMIC DNA]</scope>
    <source>
        <strain evidence="2">Ena-SAMPLE-TAB-13-05-2024-13:56:06:370-140305</strain>
    </source>
</reference>
<keyword evidence="3" id="KW-1185">Reference proteome</keyword>
<dbReference type="RefSeq" id="WP_348738515.1">
    <property type="nucleotide sequence ID" value="NZ_CAXJRC010000022.1"/>
</dbReference>
<name>A0ABM9PM64_9FLAO</name>
<feature type="transmembrane region" description="Helical" evidence="1">
    <location>
        <begin position="62"/>
        <end position="80"/>
    </location>
</feature>
<keyword evidence="1" id="KW-0812">Transmembrane</keyword>
<proteinExistence type="predicted"/>
<comment type="caution">
    <text evidence="2">The sequence shown here is derived from an EMBL/GenBank/DDBJ whole genome shotgun (WGS) entry which is preliminary data.</text>
</comment>
<evidence type="ECO:0000256" key="1">
    <source>
        <dbReference type="SAM" id="Phobius"/>
    </source>
</evidence>
<protein>
    <recommendedName>
        <fullName evidence="4">Anti-sigma factor</fullName>
    </recommendedName>
</protein>
<dbReference type="Proteomes" id="UP001497602">
    <property type="component" value="Unassembled WGS sequence"/>
</dbReference>
<gene>
    <name evidence="2" type="ORF">T190115A13A_20047</name>
</gene>